<name>A0A645GG06_9ZZZZ</name>
<evidence type="ECO:0000313" key="1">
    <source>
        <dbReference type="EMBL" id="MPN25625.1"/>
    </source>
</evidence>
<dbReference type="EMBL" id="VSSQ01074862">
    <property type="protein sequence ID" value="MPN25625.1"/>
    <property type="molecule type" value="Genomic_DNA"/>
</dbReference>
<proteinExistence type="predicted"/>
<accession>A0A645GG06</accession>
<comment type="caution">
    <text evidence="1">The sequence shown here is derived from an EMBL/GenBank/DDBJ whole genome shotgun (WGS) entry which is preliminary data.</text>
</comment>
<dbReference type="AlphaFoldDB" id="A0A645GG06"/>
<reference evidence="1" key="1">
    <citation type="submission" date="2019-08" db="EMBL/GenBank/DDBJ databases">
        <authorList>
            <person name="Kucharzyk K."/>
            <person name="Murdoch R.W."/>
            <person name="Higgins S."/>
            <person name="Loffler F."/>
        </authorList>
    </citation>
    <scope>NUCLEOTIDE SEQUENCE</scope>
</reference>
<protein>
    <submittedName>
        <fullName evidence="1">Uncharacterized protein</fullName>
    </submittedName>
</protein>
<organism evidence="1">
    <name type="scientific">bioreactor metagenome</name>
    <dbReference type="NCBI Taxonomy" id="1076179"/>
    <lineage>
        <taxon>unclassified sequences</taxon>
        <taxon>metagenomes</taxon>
        <taxon>ecological metagenomes</taxon>
    </lineage>
</organism>
<gene>
    <name evidence="1" type="ORF">SDC9_173037</name>
</gene>
<sequence>MHVTAIGGQRRPGNEKDIYNIEFDNGSDRLGVFRQYPDFERGYPEQYPAGCKHGIGKDHADE</sequence>